<dbReference type="Proteomes" id="UP000470302">
    <property type="component" value="Unassembled WGS sequence"/>
</dbReference>
<evidence type="ECO:0000313" key="2">
    <source>
        <dbReference type="Proteomes" id="UP000470302"/>
    </source>
</evidence>
<comment type="caution">
    <text evidence="1">The sequence shown here is derived from an EMBL/GenBank/DDBJ whole genome shotgun (WGS) entry which is preliminary data.</text>
</comment>
<organism evidence="1 2">
    <name type="scientific">Duganella vulcania</name>
    <dbReference type="NCBI Taxonomy" id="2692166"/>
    <lineage>
        <taxon>Bacteria</taxon>
        <taxon>Pseudomonadati</taxon>
        <taxon>Pseudomonadota</taxon>
        <taxon>Betaproteobacteria</taxon>
        <taxon>Burkholderiales</taxon>
        <taxon>Oxalobacteraceae</taxon>
        <taxon>Telluria group</taxon>
        <taxon>Duganella</taxon>
    </lineage>
</organism>
<name>A0A845G2H1_9BURK</name>
<protein>
    <submittedName>
        <fullName evidence="1">Uncharacterized protein</fullName>
    </submittedName>
</protein>
<evidence type="ECO:0000313" key="1">
    <source>
        <dbReference type="EMBL" id="MYM87197.1"/>
    </source>
</evidence>
<reference evidence="1 2" key="1">
    <citation type="submission" date="2020-01" db="EMBL/GenBank/DDBJ databases">
        <title>Novel species isolated from a subtropical stream in China.</title>
        <authorList>
            <person name="Lu H."/>
        </authorList>
    </citation>
    <scope>NUCLEOTIDE SEQUENCE [LARGE SCALE GENOMIC DNA]</scope>
    <source>
        <strain evidence="1 2">FT82W</strain>
    </source>
</reference>
<dbReference type="SUPFAM" id="SSF82171">
    <property type="entry name" value="DPP6 N-terminal domain-like"/>
    <property type="match status" value="1"/>
</dbReference>
<gene>
    <name evidence="1" type="ORF">GTP91_08370</name>
</gene>
<accession>A0A845G2H1</accession>
<dbReference type="AlphaFoldDB" id="A0A845G2H1"/>
<sequence>MTLILMSRGDMKRYWYTMAVGLGCMAGAQAAPLARLGLPLPLASGDFSPQHIGFSSDNKQLCLTGTNSDPDGRSTAQLLLIDRASNTVSWQKKVPVPDGYSDISPVQCALDAGGVYLLANVNTRSVRSLRQTLAYIYRFDLQGTQTGHKMLNLPGRDHFGAAVAVAHGGVKVAGYLKDEDEDSEYYSMFAVRLDSALAAEPPSIKKTGAFAPFPAARMVGDHLFVAGNFYAQKISKAEGGGDYAISKLRLNGAYQWSLRPPTPDPLVIFTGIASSGAIARLGYHKQTSSLLLVTSEGKAMPEISFASKYCETSELAAFGAAYLAIRRPCDVIRGRAVLVSISPEERTEQLLDWFADEPVYLATDSASWAVVAKKRAGQMFLHSSPASTPALPGGGRAD</sequence>
<dbReference type="EMBL" id="WWCW01000019">
    <property type="protein sequence ID" value="MYM87197.1"/>
    <property type="molecule type" value="Genomic_DNA"/>
</dbReference>
<proteinExistence type="predicted"/>
<dbReference type="RefSeq" id="WP_161096373.1">
    <property type="nucleotide sequence ID" value="NZ_WWCW01000019.1"/>
</dbReference>